<evidence type="ECO:0000313" key="2">
    <source>
        <dbReference type="Proteomes" id="UP000315750"/>
    </source>
</evidence>
<dbReference type="KEGG" id="amuc:Pan181_08860"/>
<reference evidence="1 2" key="1">
    <citation type="submission" date="2019-02" db="EMBL/GenBank/DDBJ databases">
        <title>Deep-cultivation of Planctomycetes and their phenomic and genomic characterization uncovers novel biology.</title>
        <authorList>
            <person name="Wiegand S."/>
            <person name="Jogler M."/>
            <person name="Boedeker C."/>
            <person name="Pinto D."/>
            <person name="Vollmers J."/>
            <person name="Rivas-Marin E."/>
            <person name="Kohn T."/>
            <person name="Peeters S.H."/>
            <person name="Heuer A."/>
            <person name="Rast P."/>
            <person name="Oberbeckmann S."/>
            <person name="Bunk B."/>
            <person name="Jeske O."/>
            <person name="Meyerdierks A."/>
            <person name="Storesund J.E."/>
            <person name="Kallscheuer N."/>
            <person name="Luecker S."/>
            <person name="Lage O.M."/>
            <person name="Pohl T."/>
            <person name="Merkel B.J."/>
            <person name="Hornburger P."/>
            <person name="Mueller R.-W."/>
            <person name="Bruemmer F."/>
            <person name="Labrenz M."/>
            <person name="Spormann A.M."/>
            <person name="Op den Camp H."/>
            <person name="Overmann J."/>
            <person name="Amann R."/>
            <person name="Jetten M.S.M."/>
            <person name="Mascher T."/>
            <person name="Medema M.H."/>
            <person name="Devos D.P."/>
            <person name="Kaster A.-K."/>
            <person name="Ovreas L."/>
            <person name="Rohde M."/>
            <person name="Galperin M.Y."/>
            <person name="Jogler C."/>
        </authorList>
    </citation>
    <scope>NUCLEOTIDE SEQUENCE [LARGE SCALE GENOMIC DNA]</scope>
    <source>
        <strain evidence="1 2">Pan181</strain>
    </source>
</reference>
<dbReference type="EMBL" id="CP036278">
    <property type="protein sequence ID" value="QDU54703.1"/>
    <property type="molecule type" value="Genomic_DNA"/>
</dbReference>
<proteinExistence type="predicted"/>
<evidence type="ECO:0000313" key="1">
    <source>
        <dbReference type="EMBL" id="QDU54703.1"/>
    </source>
</evidence>
<accession>A0A518AIZ6</accession>
<dbReference type="AlphaFoldDB" id="A0A518AIZ6"/>
<gene>
    <name evidence="1" type="ORF">Pan181_08860</name>
</gene>
<organism evidence="1 2">
    <name type="scientific">Aeoliella mucimassa</name>
    <dbReference type="NCBI Taxonomy" id="2527972"/>
    <lineage>
        <taxon>Bacteria</taxon>
        <taxon>Pseudomonadati</taxon>
        <taxon>Planctomycetota</taxon>
        <taxon>Planctomycetia</taxon>
        <taxon>Pirellulales</taxon>
        <taxon>Lacipirellulaceae</taxon>
        <taxon>Aeoliella</taxon>
    </lineage>
</organism>
<dbReference type="RefSeq" id="WP_145245644.1">
    <property type="nucleotide sequence ID" value="NZ_CP036278.1"/>
</dbReference>
<keyword evidence="2" id="KW-1185">Reference proteome</keyword>
<sequence length="183" mass="20342">MPTRTVPTRPTLAFPWPSRHESAGPAVRTVLHDAVWLALVRQKVVQWRNSIGLHVPLVGYPALREVPFGGSAMRSLFVLEAGRNDLATLASWISDDRERTVLAVLARGDFTAEQDRRAATQLLQEAGARLVAANPVDLARLGELLEHWQATWRCSTTDRLGDLPLRCWGPAWQAEPGRLGLRE</sequence>
<protein>
    <submittedName>
        <fullName evidence="1">Uncharacterized protein</fullName>
    </submittedName>
</protein>
<dbReference type="Proteomes" id="UP000315750">
    <property type="component" value="Chromosome"/>
</dbReference>
<name>A0A518AIZ6_9BACT</name>